<keyword evidence="4" id="KW-1185">Reference proteome</keyword>
<evidence type="ECO:0000256" key="1">
    <source>
        <dbReference type="ARBA" id="ARBA00023242"/>
    </source>
</evidence>
<organism evidence="3 4">
    <name type="scientific">Aaosphaeria arxii CBS 175.79</name>
    <dbReference type="NCBI Taxonomy" id="1450172"/>
    <lineage>
        <taxon>Eukaryota</taxon>
        <taxon>Fungi</taxon>
        <taxon>Dikarya</taxon>
        <taxon>Ascomycota</taxon>
        <taxon>Pezizomycotina</taxon>
        <taxon>Dothideomycetes</taxon>
        <taxon>Pleosporomycetidae</taxon>
        <taxon>Pleosporales</taxon>
        <taxon>Pleosporales incertae sedis</taxon>
        <taxon>Aaosphaeria</taxon>
    </lineage>
</organism>
<dbReference type="Gene3D" id="4.10.240.10">
    <property type="entry name" value="Zn(2)-C6 fungal-type DNA-binding domain"/>
    <property type="match status" value="1"/>
</dbReference>
<feature type="domain" description="Zn(2)-C6 fungal-type" evidence="2">
    <location>
        <begin position="49"/>
        <end position="80"/>
    </location>
</feature>
<name>A0A6A5X6X4_9PLEO</name>
<dbReference type="PROSITE" id="PS00463">
    <property type="entry name" value="ZN2_CY6_FUNGAL_1"/>
    <property type="match status" value="1"/>
</dbReference>
<accession>A0A6A5X6X4</accession>
<evidence type="ECO:0000259" key="2">
    <source>
        <dbReference type="PROSITE" id="PS50048"/>
    </source>
</evidence>
<dbReference type="AlphaFoldDB" id="A0A6A5X6X4"/>
<dbReference type="PANTHER" id="PTHR47784:SF9">
    <property type="entry name" value="ZN(II)2CYS6 TRANSCRIPTION FACTOR (EUROFUNG)"/>
    <property type="match status" value="1"/>
</dbReference>
<dbReference type="Pfam" id="PF00172">
    <property type="entry name" value="Zn_clus"/>
    <property type="match status" value="1"/>
</dbReference>
<reference evidence="3" key="1">
    <citation type="journal article" date="2020" name="Stud. Mycol.">
        <title>101 Dothideomycetes genomes: a test case for predicting lifestyles and emergence of pathogens.</title>
        <authorList>
            <person name="Haridas S."/>
            <person name="Albert R."/>
            <person name="Binder M."/>
            <person name="Bloem J."/>
            <person name="Labutti K."/>
            <person name="Salamov A."/>
            <person name="Andreopoulos B."/>
            <person name="Baker S."/>
            <person name="Barry K."/>
            <person name="Bills G."/>
            <person name="Bluhm B."/>
            <person name="Cannon C."/>
            <person name="Castanera R."/>
            <person name="Culley D."/>
            <person name="Daum C."/>
            <person name="Ezra D."/>
            <person name="Gonzalez J."/>
            <person name="Henrissat B."/>
            <person name="Kuo A."/>
            <person name="Liang C."/>
            <person name="Lipzen A."/>
            <person name="Lutzoni F."/>
            <person name="Magnuson J."/>
            <person name="Mondo S."/>
            <person name="Nolan M."/>
            <person name="Ohm R."/>
            <person name="Pangilinan J."/>
            <person name="Park H.-J."/>
            <person name="Ramirez L."/>
            <person name="Alfaro M."/>
            <person name="Sun H."/>
            <person name="Tritt A."/>
            <person name="Yoshinaga Y."/>
            <person name="Zwiers L.-H."/>
            <person name="Turgeon B."/>
            <person name="Goodwin S."/>
            <person name="Spatafora J."/>
            <person name="Crous P."/>
            <person name="Grigoriev I."/>
        </authorList>
    </citation>
    <scope>NUCLEOTIDE SEQUENCE</scope>
    <source>
        <strain evidence="3">CBS 175.79</strain>
    </source>
</reference>
<dbReference type="InterPro" id="IPR036864">
    <property type="entry name" value="Zn2-C6_fun-type_DNA-bd_sf"/>
</dbReference>
<protein>
    <recommendedName>
        <fullName evidence="2">Zn(2)-C6 fungal-type domain-containing protein</fullName>
    </recommendedName>
</protein>
<dbReference type="GO" id="GO:0001228">
    <property type="term" value="F:DNA-binding transcription activator activity, RNA polymerase II-specific"/>
    <property type="evidence" value="ECO:0007669"/>
    <property type="project" value="TreeGrafter"/>
</dbReference>
<dbReference type="SMART" id="SM00066">
    <property type="entry name" value="GAL4"/>
    <property type="match status" value="1"/>
</dbReference>
<gene>
    <name evidence="3" type="ORF">BU24DRAFT_94525</name>
</gene>
<dbReference type="GeneID" id="54292228"/>
<dbReference type="GO" id="GO:0008270">
    <property type="term" value="F:zinc ion binding"/>
    <property type="evidence" value="ECO:0007669"/>
    <property type="project" value="InterPro"/>
</dbReference>
<dbReference type="InterPro" id="IPR021858">
    <property type="entry name" value="Fun_TF"/>
</dbReference>
<sequence length="413" mass="45925">MFTTFQRILTPGAIAEDPAAVKCRGDDDAEAGTGKAARKRRAHRKSRGGCGECRRRRVKCDERRPECGQCAYYGRKGCAYGDDSPGDEVSALLNEIPSKEIYSGIKDTRELIAHFFETTHPLWIGTADCQSILQENIPRLAPGSPFLSHAVLAFSAYHIAVVYSDRKREMAGAWHYSLALQTYREAIDDARVSADALFACCMLLTMLAFKNLSNEPYDDGLSATMKDPALDTVGIRFIGGPRLLSEAFARTSMLDQILWRPLIRHCEDQPAANNDALAGIPLAARSMAGLEALCRSEEPTDCPFATALDSLRLLMQCYVSDRPAMVEHTFGFAIKLDARFLRFVEEGSPRALLVLCYWYAFVAQVEQWWACDTARFEGVRLLRRLREDAVDGDVRALLEFPGELLMGTQALGM</sequence>
<dbReference type="EMBL" id="ML978082">
    <property type="protein sequence ID" value="KAF2008651.1"/>
    <property type="molecule type" value="Genomic_DNA"/>
</dbReference>
<evidence type="ECO:0000313" key="4">
    <source>
        <dbReference type="Proteomes" id="UP000799778"/>
    </source>
</evidence>
<dbReference type="InterPro" id="IPR001138">
    <property type="entry name" value="Zn2Cys6_DnaBD"/>
</dbReference>
<dbReference type="PROSITE" id="PS50048">
    <property type="entry name" value="ZN2_CY6_FUNGAL_2"/>
    <property type="match status" value="1"/>
</dbReference>
<dbReference type="PANTHER" id="PTHR47784">
    <property type="entry name" value="STEROL UPTAKE CONTROL PROTEIN 2"/>
    <property type="match status" value="1"/>
</dbReference>
<evidence type="ECO:0000313" key="3">
    <source>
        <dbReference type="EMBL" id="KAF2008651.1"/>
    </source>
</evidence>
<dbReference type="OrthoDB" id="416217at2759"/>
<dbReference type="InterPro" id="IPR053157">
    <property type="entry name" value="Sterol_Uptake_Regulator"/>
</dbReference>
<dbReference type="RefSeq" id="XP_033376990.1">
    <property type="nucleotide sequence ID" value="XM_033534831.1"/>
</dbReference>
<proteinExistence type="predicted"/>
<dbReference type="Pfam" id="PF11951">
    <property type="entry name" value="Fungal_trans_2"/>
    <property type="match status" value="1"/>
</dbReference>
<dbReference type="SUPFAM" id="SSF57701">
    <property type="entry name" value="Zn2/Cys6 DNA-binding domain"/>
    <property type="match status" value="1"/>
</dbReference>
<keyword evidence="1" id="KW-0539">Nucleus</keyword>
<dbReference type="CDD" id="cd00067">
    <property type="entry name" value="GAL4"/>
    <property type="match status" value="1"/>
</dbReference>
<dbReference type="Proteomes" id="UP000799778">
    <property type="component" value="Unassembled WGS sequence"/>
</dbReference>